<evidence type="ECO:0000313" key="4">
    <source>
        <dbReference type="Proteomes" id="UP001454036"/>
    </source>
</evidence>
<accession>A0AAV3NZV8</accession>
<evidence type="ECO:0000256" key="1">
    <source>
        <dbReference type="SAM" id="Coils"/>
    </source>
</evidence>
<name>A0AAV3NZV8_LITER</name>
<protein>
    <submittedName>
        <fullName evidence="3">Uncharacterized protein</fullName>
    </submittedName>
</protein>
<keyword evidence="4" id="KW-1185">Reference proteome</keyword>
<sequence length="253" mass="27920">MLPSEHTPGATPPGASGHSTTVVLEPEDHREVGSTIPEVPPSTSLPALEPHTTRLSSSLSGGRTAPKKRMGSLLFLGLQGVVLLSFKGILSTYEEASGSSSRACQLENELKTLRKKKAREEGALQHRLRNLTGEHNTLQEKYVVSVRRAEAVKAELEGMQAERDCALLKMDAFKKEMDALKKERESLRAGSDEMLQTNDRLLGRNLLLQHFTFALERTIQVVQTKLDEADLEVPKSFWDSVRDDVSPPNPSNL</sequence>
<evidence type="ECO:0000313" key="3">
    <source>
        <dbReference type="EMBL" id="GAA0144407.1"/>
    </source>
</evidence>
<comment type="caution">
    <text evidence="3">The sequence shown here is derived from an EMBL/GenBank/DDBJ whole genome shotgun (WGS) entry which is preliminary data.</text>
</comment>
<proteinExistence type="predicted"/>
<dbReference type="EMBL" id="BAABME010000641">
    <property type="protein sequence ID" value="GAA0144407.1"/>
    <property type="molecule type" value="Genomic_DNA"/>
</dbReference>
<dbReference type="Proteomes" id="UP001454036">
    <property type="component" value="Unassembled WGS sequence"/>
</dbReference>
<dbReference type="AlphaFoldDB" id="A0AAV3NZV8"/>
<feature type="coiled-coil region" evidence="1">
    <location>
        <begin position="149"/>
        <end position="190"/>
    </location>
</feature>
<keyword evidence="1" id="KW-0175">Coiled coil</keyword>
<gene>
    <name evidence="3" type="ORF">LIER_04864</name>
</gene>
<reference evidence="3 4" key="1">
    <citation type="submission" date="2024-01" db="EMBL/GenBank/DDBJ databases">
        <title>The complete chloroplast genome sequence of Lithospermum erythrorhizon: insights into the phylogenetic relationship among Boraginaceae species and the maternal lineages of purple gromwells.</title>
        <authorList>
            <person name="Okada T."/>
            <person name="Watanabe K."/>
        </authorList>
    </citation>
    <scope>NUCLEOTIDE SEQUENCE [LARGE SCALE GENOMIC DNA]</scope>
</reference>
<evidence type="ECO:0000256" key="2">
    <source>
        <dbReference type="SAM" id="MobiDB-lite"/>
    </source>
</evidence>
<feature type="region of interest" description="Disordered" evidence="2">
    <location>
        <begin position="1"/>
        <end position="66"/>
    </location>
</feature>
<organism evidence="3 4">
    <name type="scientific">Lithospermum erythrorhizon</name>
    <name type="common">Purple gromwell</name>
    <name type="synonym">Lithospermum officinale var. erythrorhizon</name>
    <dbReference type="NCBI Taxonomy" id="34254"/>
    <lineage>
        <taxon>Eukaryota</taxon>
        <taxon>Viridiplantae</taxon>
        <taxon>Streptophyta</taxon>
        <taxon>Embryophyta</taxon>
        <taxon>Tracheophyta</taxon>
        <taxon>Spermatophyta</taxon>
        <taxon>Magnoliopsida</taxon>
        <taxon>eudicotyledons</taxon>
        <taxon>Gunneridae</taxon>
        <taxon>Pentapetalae</taxon>
        <taxon>asterids</taxon>
        <taxon>lamiids</taxon>
        <taxon>Boraginales</taxon>
        <taxon>Boraginaceae</taxon>
        <taxon>Boraginoideae</taxon>
        <taxon>Lithospermeae</taxon>
        <taxon>Lithospermum</taxon>
    </lineage>
</organism>